<dbReference type="SUPFAM" id="SSF82171">
    <property type="entry name" value="DPP6 N-terminal domain-like"/>
    <property type="match status" value="1"/>
</dbReference>
<gene>
    <name evidence="7" type="ORF">DSTB1V02_LOCUS10547</name>
</gene>
<evidence type="ECO:0000256" key="1">
    <source>
        <dbReference type="ARBA" id="ARBA00010036"/>
    </source>
</evidence>
<name>A0A7R9AAW3_9CRUS</name>
<dbReference type="GO" id="GO:0008236">
    <property type="term" value="F:serine-type peptidase activity"/>
    <property type="evidence" value="ECO:0007669"/>
    <property type="project" value="InterPro"/>
</dbReference>
<organism evidence="7">
    <name type="scientific">Darwinula stevensoni</name>
    <dbReference type="NCBI Taxonomy" id="69355"/>
    <lineage>
        <taxon>Eukaryota</taxon>
        <taxon>Metazoa</taxon>
        <taxon>Ecdysozoa</taxon>
        <taxon>Arthropoda</taxon>
        <taxon>Crustacea</taxon>
        <taxon>Oligostraca</taxon>
        <taxon>Ostracoda</taxon>
        <taxon>Podocopa</taxon>
        <taxon>Podocopida</taxon>
        <taxon>Darwinulocopina</taxon>
        <taxon>Darwinuloidea</taxon>
        <taxon>Darwinulidae</taxon>
        <taxon>Darwinula</taxon>
    </lineage>
</organism>
<evidence type="ECO:0000256" key="4">
    <source>
        <dbReference type="SAM" id="Phobius"/>
    </source>
</evidence>
<protein>
    <recommendedName>
        <fullName evidence="3">Venom dipeptidyl peptidase 4</fullName>
    </recommendedName>
</protein>
<feature type="domain" description="Peptidase S9 prolyl oligopeptidase catalytic" evidence="5">
    <location>
        <begin position="612"/>
        <end position="817"/>
    </location>
</feature>
<dbReference type="GO" id="GO:0008239">
    <property type="term" value="F:dipeptidyl-peptidase activity"/>
    <property type="evidence" value="ECO:0007669"/>
    <property type="project" value="TreeGrafter"/>
</dbReference>
<dbReference type="EMBL" id="CAJPEV010003066">
    <property type="protein sequence ID" value="CAG0898821.1"/>
    <property type="molecule type" value="Genomic_DNA"/>
</dbReference>
<keyword evidence="4" id="KW-0812">Transmembrane</keyword>
<comment type="similarity">
    <text evidence="1">Belongs to the peptidase S9B family. DPPIV subfamily.</text>
</comment>
<dbReference type="PANTHER" id="PTHR11731">
    <property type="entry name" value="PROTEASE FAMILY S9B,C DIPEPTIDYL-PEPTIDASE IV-RELATED"/>
    <property type="match status" value="1"/>
</dbReference>
<dbReference type="AlphaFoldDB" id="A0A7R9AAW3"/>
<evidence type="ECO:0000256" key="3">
    <source>
        <dbReference type="ARBA" id="ARBA00072929"/>
    </source>
</evidence>
<dbReference type="FunFam" id="3.40.50.1820:FF:000003">
    <property type="entry name" value="Dipeptidyl peptidase 4"/>
    <property type="match status" value="1"/>
</dbReference>
<evidence type="ECO:0000259" key="6">
    <source>
        <dbReference type="Pfam" id="PF00930"/>
    </source>
</evidence>
<dbReference type="InterPro" id="IPR050278">
    <property type="entry name" value="Serine_Prot_S9B/DPPIV"/>
</dbReference>
<dbReference type="GO" id="GO:0005886">
    <property type="term" value="C:plasma membrane"/>
    <property type="evidence" value="ECO:0007669"/>
    <property type="project" value="TreeGrafter"/>
</dbReference>
<evidence type="ECO:0000313" key="8">
    <source>
        <dbReference type="Proteomes" id="UP000677054"/>
    </source>
</evidence>
<dbReference type="Pfam" id="PF00930">
    <property type="entry name" value="DPPIV_N"/>
    <property type="match status" value="1"/>
</dbReference>
<dbReference type="Gene3D" id="2.140.10.30">
    <property type="entry name" value="Dipeptidylpeptidase IV, N-terminal domain"/>
    <property type="match status" value="1"/>
</dbReference>
<dbReference type="PANTHER" id="PTHR11731:SF154">
    <property type="entry name" value="VENOM DIPEPTIDYL PEPTIDASE 4-LIKE PROTEIN"/>
    <property type="match status" value="1"/>
</dbReference>
<feature type="non-terminal residue" evidence="7">
    <location>
        <position position="819"/>
    </location>
</feature>
<reference evidence="7" key="1">
    <citation type="submission" date="2020-11" db="EMBL/GenBank/DDBJ databases">
        <authorList>
            <person name="Tran Van P."/>
        </authorList>
    </citation>
    <scope>NUCLEOTIDE SEQUENCE</scope>
</reference>
<keyword evidence="4" id="KW-1133">Transmembrane helix</keyword>
<feature type="transmembrane region" description="Helical" evidence="4">
    <location>
        <begin position="27"/>
        <end position="46"/>
    </location>
</feature>
<keyword evidence="8" id="KW-1185">Reference proteome</keyword>
<dbReference type="Proteomes" id="UP000677054">
    <property type="component" value="Unassembled WGS sequence"/>
</dbReference>
<keyword evidence="2" id="KW-0325">Glycoprotein</keyword>
<sequence>GMQELGGEEGGERKPGWARTLRGLRPILAGGAVVVVVGLVTVLSYGSARGGGEVAGVERGVAGVAPKLGAVAEDLEFDDFLQNRFGARSFASNASWLSDVELLFLNGNRDLAKFDVTTGTETILVPSSVLIYRHSFSALYFIYDIERQQVINVTLHGSKEGGRPEFQPGGQPYFLLARWAPGQDRLVLVFENDVYYRPDPRESRDFRVTADGAVDVFYNGVADWVYEEEVLGASSAVWWSRDGRKLAFLSFDDANVPLMEYTLYKSYSAENQYPTIVKIHYPKSGRENPDVKVWVADVEALEANPSSDFKTSIVPPPVFQNQEHYITGMSWSGNSRLAVNWLNRHQNHSVTTLCSESKEGTRAWSCPVVSPYFFFDRLIEESVLNCTVSFEFDAKDLELRNNEGWFEIDAPVFSPSPDSSDYLIKYPHEGWKKLFKVSASNPQPLTPVGFEVTGIYKWDVGKDRIYIQGVYGDASSKRGIYMIEAGVMTCLSCSTPDECSSASGYFSRNASYYALQCATPTTVANLVTIRVTESGEVLREWLSSQHLVDDLNNKNLPVEKNLEVDVAGGFKAQVRLYLPPGLDEAGSTKYPMIVETYAGPNSKMIMDGWRGVNWGTYLSGTEGIIYAMIDGRGSANRGEQLLYQLYRRLGTVEVQDQIDVTKALVRDLRYIDGTRVGIWGWSYGGFTTAMALATDTGGAFKCGVSVAPVTSWLYYDSIYTERYMGLPTPTDNLAGYEAGTMLNSERLENFRNKEFYLIHGNADDNVHYQQSMMLSKELELKDILFRQQSYPDENHGLGSVRPHVYHSMLEFWKECFNLA</sequence>
<accession>A0A7R9AAW3</accession>
<evidence type="ECO:0000259" key="5">
    <source>
        <dbReference type="Pfam" id="PF00326"/>
    </source>
</evidence>
<dbReference type="EMBL" id="LR902583">
    <property type="protein sequence ID" value="CAD7250778.1"/>
    <property type="molecule type" value="Genomic_DNA"/>
</dbReference>
<dbReference type="GO" id="GO:0006508">
    <property type="term" value="P:proteolysis"/>
    <property type="evidence" value="ECO:0007669"/>
    <property type="project" value="InterPro"/>
</dbReference>
<dbReference type="InterPro" id="IPR001375">
    <property type="entry name" value="Peptidase_S9_cat"/>
</dbReference>
<keyword evidence="4" id="KW-0472">Membrane</keyword>
<evidence type="ECO:0000313" key="7">
    <source>
        <dbReference type="EMBL" id="CAD7250778.1"/>
    </source>
</evidence>
<evidence type="ECO:0000256" key="2">
    <source>
        <dbReference type="ARBA" id="ARBA00023180"/>
    </source>
</evidence>
<feature type="domain" description="Dipeptidylpeptidase IV N-terminal" evidence="6">
    <location>
        <begin position="128"/>
        <end position="522"/>
    </location>
</feature>
<dbReference type="InterPro" id="IPR029058">
    <property type="entry name" value="AB_hydrolase_fold"/>
</dbReference>
<dbReference type="OrthoDB" id="16520at2759"/>
<dbReference type="Gene3D" id="3.40.50.1820">
    <property type="entry name" value="alpha/beta hydrolase"/>
    <property type="match status" value="1"/>
</dbReference>
<dbReference type="InterPro" id="IPR002469">
    <property type="entry name" value="Peptidase_S9B_N"/>
</dbReference>
<dbReference type="Pfam" id="PF00326">
    <property type="entry name" value="Peptidase_S9"/>
    <property type="match status" value="1"/>
</dbReference>
<dbReference type="SUPFAM" id="SSF53474">
    <property type="entry name" value="alpha/beta-Hydrolases"/>
    <property type="match status" value="1"/>
</dbReference>
<proteinExistence type="inferred from homology"/>